<organism evidence="1 2">
    <name type="scientific">Lipingzhangella halophila</name>
    <dbReference type="NCBI Taxonomy" id="1783352"/>
    <lineage>
        <taxon>Bacteria</taxon>
        <taxon>Bacillati</taxon>
        <taxon>Actinomycetota</taxon>
        <taxon>Actinomycetes</taxon>
        <taxon>Streptosporangiales</taxon>
        <taxon>Nocardiopsidaceae</taxon>
        <taxon>Lipingzhangella</taxon>
    </lineage>
</organism>
<comment type="caution">
    <text evidence="1">The sequence shown here is derived from an EMBL/GenBank/DDBJ whole genome shotgun (WGS) entry which is preliminary data.</text>
</comment>
<keyword evidence="2" id="KW-1185">Reference proteome</keyword>
<gene>
    <name evidence="1" type="ORF">F4561_002693</name>
</gene>
<sequence>MSHLSAVPPPPDYPEHNGRRVEWDPWQRIHIMCLPPTECAQCGSTAEAYFAAGVIQPAPGETTQDTRQRPSSRVPGRVWEQRVTVHQWPYYGLAAFACPDCRGVEVYDSREDFAPVDTARPTLF</sequence>
<dbReference type="RefSeq" id="WP_184578746.1">
    <property type="nucleotide sequence ID" value="NZ_JACHJT010000001.1"/>
</dbReference>
<proteinExistence type="predicted"/>
<reference evidence="1 2" key="1">
    <citation type="submission" date="2020-08" db="EMBL/GenBank/DDBJ databases">
        <title>Sequencing the genomes of 1000 actinobacteria strains.</title>
        <authorList>
            <person name="Klenk H.-P."/>
        </authorList>
    </citation>
    <scope>NUCLEOTIDE SEQUENCE [LARGE SCALE GENOMIC DNA]</scope>
    <source>
        <strain evidence="1 2">DSM 102030</strain>
    </source>
</reference>
<evidence type="ECO:0000313" key="1">
    <source>
        <dbReference type="EMBL" id="MBB4931873.1"/>
    </source>
</evidence>
<accession>A0A7W7W2W8</accession>
<dbReference type="AlphaFoldDB" id="A0A7W7W2W8"/>
<name>A0A7W7W2W8_9ACTN</name>
<dbReference type="Proteomes" id="UP000523007">
    <property type="component" value="Unassembled WGS sequence"/>
</dbReference>
<protein>
    <submittedName>
        <fullName evidence="1">Uncharacterized protein</fullName>
    </submittedName>
</protein>
<evidence type="ECO:0000313" key="2">
    <source>
        <dbReference type="Proteomes" id="UP000523007"/>
    </source>
</evidence>
<dbReference type="EMBL" id="JACHJT010000001">
    <property type="protein sequence ID" value="MBB4931873.1"/>
    <property type="molecule type" value="Genomic_DNA"/>
</dbReference>